<dbReference type="UniPathway" id="UPA00028">
    <property type="reaction ID" value="UER00002"/>
</dbReference>
<reference evidence="14 16" key="1">
    <citation type="submission" date="2018-06" db="EMBL/GenBank/DDBJ databases">
        <authorList>
            <consortium name="Pathogen Informatics"/>
            <person name="Doyle S."/>
        </authorList>
    </citation>
    <scope>NUCLEOTIDE SEQUENCE [LARGE SCALE GENOMIC DNA]</scope>
    <source>
        <strain evidence="14 16">NCTC11159</strain>
    </source>
</reference>
<evidence type="ECO:0000313" key="15">
    <source>
        <dbReference type="EMBL" id="TCU88206.1"/>
    </source>
</evidence>
<dbReference type="Gene3D" id="2.40.40.20">
    <property type="match status" value="1"/>
</dbReference>
<evidence type="ECO:0000256" key="8">
    <source>
        <dbReference type="ARBA" id="ARBA00023317"/>
    </source>
</evidence>
<comment type="similarity">
    <text evidence="9">Belongs to the PanD family.</text>
</comment>
<keyword evidence="2 9" id="KW-0566">Pantothenate biosynthesis</keyword>
<keyword evidence="5 9" id="KW-0865">Zymogen</keyword>
<sequence>MQRSLLKSKIHRCTTTHSELHYEGSCAIDENLLEAANILEHEQIHIWNVDNGERFSTYAIKAERGSGIISVNGSAARRAAVGDLLIIATFANFEEAEIAAFHPALVFVDGDNRIKEIKHHAPVQAA</sequence>
<evidence type="ECO:0000313" key="16">
    <source>
        <dbReference type="Proteomes" id="UP000255108"/>
    </source>
</evidence>
<dbReference type="HAMAP" id="MF_00446">
    <property type="entry name" value="PanD"/>
    <property type="match status" value="1"/>
</dbReference>
<dbReference type="GO" id="GO:0005829">
    <property type="term" value="C:cytosol"/>
    <property type="evidence" value="ECO:0007669"/>
    <property type="project" value="TreeGrafter"/>
</dbReference>
<reference evidence="15 17" key="2">
    <citation type="submission" date="2019-03" db="EMBL/GenBank/DDBJ databases">
        <title>Genomic Encyclopedia of Type Strains, Phase IV (KMG-IV): sequencing the most valuable type-strain genomes for metagenomic binning, comparative biology and taxonomic classification.</title>
        <authorList>
            <person name="Goeker M."/>
        </authorList>
    </citation>
    <scope>NUCLEOTIDE SEQUENCE [LARGE SCALE GENOMIC DNA]</scope>
    <source>
        <strain evidence="15 17">DSM 3764</strain>
    </source>
</reference>
<dbReference type="NCBIfam" id="TIGR00223">
    <property type="entry name" value="panD"/>
    <property type="match status" value="1"/>
</dbReference>
<feature type="chain" id="PRO_5017108409" description="Aspartate 1-decarboxylase beta chain" evidence="9 13">
    <location>
        <begin position="1"/>
        <end position="24"/>
    </location>
</feature>
<dbReference type="GO" id="GO:0006523">
    <property type="term" value="P:alanine biosynthetic process"/>
    <property type="evidence" value="ECO:0007669"/>
    <property type="project" value="InterPro"/>
</dbReference>
<evidence type="ECO:0000256" key="11">
    <source>
        <dbReference type="PIRSR" id="PIRSR006246-2"/>
    </source>
</evidence>
<keyword evidence="1 9" id="KW-0963">Cytoplasm</keyword>
<dbReference type="SUPFAM" id="SSF50692">
    <property type="entry name" value="ADC-like"/>
    <property type="match status" value="1"/>
</dbReference>
<dbReference type="OrthoDB" id="9803983at2"/>
<dbReference type="PIRSF" id="PIRSF006246">
    <property type="entry name" value="Asp_decarbox"/>
    <property type="match status" value="1"/>
</dbReference>
<keyword evidence="6 9" id="KW-0456">Lyase</keyword>
<dbReference type="GO" id="GO:0015940">
    <property type="term" value="P:pantothenate biosynthetic process"/>
    <property type="evidence" value="ECO:0007669"/>
    <property type="project" value="UniProtKB-UniRule"/>
</dbReference>
<name>A0A377SXM5_9NEIS</name>
<feature type="modified residue" description="Pyruvic acid (Ser)" evidence="9 12">
    <location>
        <position position="25"/>
    </location>
</feature>
<evidence type="ECO:0000256" key="1">
    <source>
        <dbReference type="ARBA" id="ARBA00022490"/>
    </source>
</evidence>
<keyword evidence="17" id="KW-1185">Reference proteome</keyword>
<evidence type="ECO:0000256" key="13">
    <source>
        <dbReference type="PIRSR" id="PIRSR006246-5"/>
    </source>
</evidence>
<dbReference type="PANTHER" id="PTHR21012:SF0">
    <property type="entry name" value="ASPARTATE 1-DECARBOXYLASE"/>
    <property type="match status" value="1"/>
</dbReference>
<feature type="active site" description="Schiff-base intermediate with substrate; via pyruvic acid" evidence="9 10">
    <location>
        <position position="25"/>
    </location>
</feature>
<dbReference type="CDD" id="cd06919">
    <property type="entry name" value="Asp_decarbox"/>
    <property type="match status" value="1"/>
</dbReference>
<organism evidence="14 16">
    <name type="scientific">Iodobacter fluviatilis</name>
    <dbReference type="NCBI Taxonomy" id="537"/>
    <lineage>
        <taxon>Bacteria</taxon>
        <taxon>Pseudomonadati</taxon>
        <taxon>Pseudomonadota</taxon>
        <taxon>Betaproteobacteria</taxon>
        <taxon>Neisseriales</taxon>
        <taxon>Chitinibacteraceae</taxon>
        <taxon>Iodobacter</taxon>
    </lineage>
</organism>
<gene>
    <name evidence="9 14" type="primary">panD</name>
    <name evidence="15" type="ORF">EV682_104380</name>
    <name evidence="14" type="ORF">NCTC11159_04287</name>
</gene>
<comment type="subunit">
    <text evidence="9">Heterooctamer of four alpha and four beta subunits.</text>
</comment>
<feature type="binding site" evidence="9 11">
    <location>
        <position position="57"/>
    </location>
    <ligand>
        <name>substrate</name>
    </ligand>
</feature>
<feature type="chain" id="PRO_5017108410" description="Aspartate 1-decarboxylase alpha chain" evidence="9 13">
    <location>
        <begin position="25"/>
        <end position="126"/>
    </location>
</feature>
<evidence type="ECO:0000256" key="9">
    <source>
        <dbReference type="HAMAP-Rule" id="MF_00446"/>
    </source>
</evidence>
<dbReference type="EMBL" id="SMBT01000004">
    <property type="protein sequence ID" value="TCU88206.1"/>
    <property type="molecule type" value="Genomic_DNA"/>
</dbReference>
<dbReference type="GO" id="GO:0004068">
    <property type="term" value="F:aspartate 1-decarboxylase activity"/>
    <property type="evidence" value="ECO:0007669"/>
    <property type="project" value="UniProtKB-UniRule"/>
</dbReference>
<evidence type="ECO:0000256" key="6">
    <source>
        <dbReference type="ARBA" id="ARBA00023239"/>
    </source>
</evidence>
<comment type="subcellular location">
    <subcellularLocation>
        <location evidence="9">Cytoplasm</location>
    </subcellularLocation>
</comment>
<feature type="active site" description="Proton donor" evidence="9 10">
    <location>
        <position position="58"/>
    </location>
</feature>
<comment type="PTM">
    <text evidence="9 12">Is synthesized initially as an inactive proenzyme, which is activated by self-cleavage at a specific serine bond to produce a beta-subunit with a hydroxyl group at its C-terminus and an alpha-subunit with a pyruvoyl group at its N-terminus.</text>
</comment>
<accession>A0A377SXM5</accession>
<evidence type="ECO:0000256" key="3">
    <source>
        <dbReference type="ARBA" id="ARBA00022793"/>
    </source>
</evidence>
<protein>
    <recommendedName>
        <fullName evidence="9">Aspartate 1-decarboxylase</fullName>
        <ecNumber evidence="9">4.1.1.11</ecNumber>
    </recommendedName>
    <alternativeName>
        <fullName evidence="9">Aspartate alpha-decarboxylase</fullName>
    </alternativeName>
    <component>
        <recommendedName>
            <fullName evidence="9">Aspartate 1-decarboxylase beta chain</fullName>
        </recommendedName>
    </component>
    <component>
        <recommendedName>
            <fullName evidence="9">Aspartate 1-decarboxylase alpha chain</fullName>
        </recommendedName>
    </component>
</protein>
<dbReference type="EMBL" id="UGHR01000004">
    <property type="protein sequence ID" value="STR45707.1"/>
    <property type="molecule type" value="Genomic_DNA"/>
</dbReference>
<dbReference type="RefSeq" id="WP_099396840.1">
    <property type="nucleotide sequence ID" value="NZ_CAWOLO010000004.1"/>
</dbReference>
<evidence type="ECO:0000256" key="7">
    <source>
        <dbReference type="ARBA" id="ARBA00023270"/>
    </source>
</evidence>
<comment type="function">
    <text evidence="9">Catalyzes the pyruvoyl-dependent decarboxylation of aspartate to produce beta-alanine.</text>
</comment>
<dbReference type="InterPro" id="IPR009010">
    <property type="entry name" value="Asp_de-COase-like_dom_sf"/>
</dbReference>
<evidence type="ECO:0000313" key="17">
    <source>
        <dbReference type="Proteomes" id="UP000295794"/>
    </source>
</evidence>
<dbReference type="Proteomes" id="UP000255108">
    <property type="component" value="Unassembled WGS sequence"/>
</dbReference>
<evidence type="ECO:0000256" key="2">
    <source>
        <dbReference type="ARBA" id="ARBA00022655"/>
    </source>
</evidence>
<evidence type="ECO:0000256" key="12">
    <source>
        <dbReference type="PIRSR" id="PIRSR006246-3"/>
    </source>
</evidence>
<dbReference type="PANTHER" id="PTHR21012">
    <property type="entry name" value="ASPARTATE 1-DECARBOXYLASE"/>
    <property type="match status" value="1"/>
</dbReference>
<dbReference type="AlphaFoldDB" id="A0A377SXM5"/>
<keyword evidence="3 9" id="KW-0210">Decarboxylase</keyword>
<dbReference type="Proteomes" id="UP000295794">
    <property type="component" value="Unassembled WGS sequence"/>
</dbReference>
<proteinExistence type="inferred from homology"/>
<comment type="catalytic activity">
    <reaction evidence="9">
        <text>L-aspartate + H(+) = beta-alanine + CO2</text>
        <dbReference type="Rhea" id="RHEA:19497"/>
        <dbReference type="ChEBI" id="CHEBI:15378"/>
        <dbReference type="ChEBI" id="CHEBI:16526"/>
        <dbReference type="ChEBI" id="CHEBI:29991"/>
        <dbReference type="ChEBI" id="CHEBI:57966"/>
        <dbReference type="EC" id="4.1.1.11"/>
    </reaction>
</comment>
<comment type="cofactor">
    <cofactor evidence="9 10">
        <name>pyruvate</name>
        <dbReference type="ChEBI" id="CHEBI:15361"/>
    </cofactor>
    <text evidence="9 10">Binds 1 pyruvoyl group covalently per subunit.</text>
</comment>
<keyword evidence="8 9" id="KW-0670">Pyruvate</keyword>
<evidence type="ECO:0000256" key="10">
    <source>
        <dbReference type="PIRSR" id="PIRSR006246-1"/>
    </source>
</evidence>
<dbReference type="InterPro" id="IPR003190">
    <property type="entry name" value="Asp_decarbox"/>
</dbReference>
<evidence type="ECO:0000256" key="5">
    <source>
        <dbReference type="ARBA" id="ARBA00023145"/>
    </source>
</evidence>
<dbReference type="EC" id="4.1.1.11" evidence="9"/>
<keyword evidence="7 9" id="KW-0704">Schiff base</keyword>
<dbReference type="Pfam" id="PF02261">
    <property type="entry name" value="Asp_decarbox"/>
    <property type="match status" value="1"/>
</dbReference>
<comment type="pathway">
    <text evidence="9">Cofactor biosynthesis; (R)-pantothenate biosynthesis; beta-alanine from L-aspartate: step 1/1.</text>
</comment>
<evidence type="ECO:0000313" key="14">
    <source>
        <dbReference type="EMBL" id="STR45707.1"/>
    </source>
</evidence>
<evidence type="ECO:0000256" key="4">
    <source>
        <dbReference type="ARBA" id="ARBA00022813"/>
    </source>
</evidence>
<feature type="binding site" evidence="9 11">
    <location>
        <begin position="73"/>
        <end position="75"/>
    </location>
    <ligand>
        <name>substrate</name>
    </ligand>
</feature>
<keyword evidence="4 9" id="KW-0068">Autocatalytic cleavage</keyword>